<dbReference type="EMBL" id="LCDA01000003">
    <property type="protein sequence ID" value="KKS43024.1"/>
    <property type="molecule type" value="Genomic_DNA"/>
</dbReference>
<protein>
    <submittedName>
        <fullName evidence="1">Uncharacterized protein</fullName>
    </submittedName>
</protein>
<evidence type="ECO:0000313" key="2">
    <source>
        <dbReference type="Proteomes" id="UP000033854"/>
    </source>
</evidence>
<sequence>MINLLIKLVNSRKKSVRVNRSFGRRAVSFQIAKMGRMGQQLVVASR</sequence>
<dbReference type="Proteomes" id="UP000033854">
    <property type="component" value="Unassembled WGS sequence"/>
</dbReference>
<dbReference type="AlphaFoldDB" id="A0A0G0Z2L4"/>
<comment type="caution">
    <text evidence="1">The sequence shown here is derived from an EMBL/GenBank/DDBJ whole genome shotgun (WGS) entry which is preliminary data.</text>
</comment>
<organism evidence="1 2">
    <name type="scientific">Candidatus Collierbacteria bacterium GW2011_GWA2_42_17</name>
    <dbReference type="NCBI Taxonomy" id="1618378"/>
    <lineage>
        <taxon>Bacteria</taxon>
        <taxon>Candidatus Collieribacteriota</taxon>
    </lineage>
</organism>
<accession>A0A0G0Z2L4</accession>
<reference evidence="1 2" key="1">
    <citation type="journal article" date="2015" name="Nature">
        <title>rRNA introns, odd ribosomes, and small enigmatic genomes across a large radiation of phyla.</title>
        <authorList>
            <person name="Brown C.T."/>
            <person name="Hug L.A."/>
            <person name="Thomas B.C."/>
            <person name="Sharon I."/>
            <person name="Castelle C.J."/>
            <person name="Singh A."/>
            <person name="Wilkins M.J."/>
            <person name="Williams K.H."/>
            <person name="Banfield J.F."/>
        </authorList>
    </citation>
    <scope>NUCLEOTIDE SEQUENCE [LARGE SCALE GENOMIC DNA]</scope>
</reference>
<evidence type="ECO:0000313" key="1">
    <source>
        <dbReference type="EMBL" id="KKS43024.1"/>
    </source>
</evidence>
<gene>
    <name evidence="1" type="ORF">UV06_C0003G0025</name>
</gene>
<proteinExistence type="predicted"/>
<name>A0A0G0Z2L4_9BACT</name>